<reference evidence="9" key="1">
    <citation type="submission" date="2021-03" db="EMBL/GenBank/DDBJ databases">
        <authorList>
            <person name="Sun Q."/>
        </authorList>
    </citation>
    <scope>NUCLEOTIDE SEQUENCE</scope>
    <source>
        <strain evidence="9">CCM 8862</strain>
    </source>
</reference>
<dbReference type="InterPro" id="IPR004614">
    <property type="entry name" value="P_AcTrfase"/>
</dbReference>
<dbReference type="Proteomes" id="UP000664332">
    <property type="component" value="Unassembled WGS sequence"/>
</dbReference>
<evidence type="ECO:0000256" key="7">
    <source>
        <dbReference type="ARBA" id="ARBA00031108"/>
    </source>
</evidence>
<comment type="caution">
    <text evidence="9">The sequence shown here is derived from an EMBL/GenBank/DDBJ whole genome shotgun (WGS) entry which is preliminary data.</text>
</comment>
<keyword evidence="5 9" id="KW-0808">Transferase</keyword>
<dbReference type="Gene3D" id="3.40.50.10750">
    <property type="entry name" value="Isocitrate/Isopropylmalate dehydrogenase-like"/>
    <property type="match status" value="1"/>
</dbReference>
<dbReference type="NCBIfam" id="NF007233">
    <property type="entry name" value="PRK09653.1"/>
    <property type="match status" value="1"/>
</dbReference>
<dbReference type="Gene3D" id="3.40.50.10950">
    <property type="match status" value="1"/>
</dbReference>
<evidence type="ECO:0000313" key="9">
    <source>
        <dbReference type="EMBL" id="MBN9645151.1"/>
    </source>
</evidence>
<gene>
    <name evidence="9" type="primary">pta</name>
    <name evidence="9" type="ORF">JZY06_11100</name>
</gene>
<evidence type="ECO:0000256" key="5">
    <source>
        <dbReference type="ARBA" id="ARBA00022679"/>
    </source>
</evidence>
<evidence type="ECO:0000256" key="4">
    <source>
        <dbReference type="ARBA" id="ARBA00021528"/>
    </source>
</evidence>
<dbReference type="EMBL" id="JAFLEQ010000017">
    <property type="protein sequence ID" value="MBN9645151.1"/>
    <property type="molecule type" value="Genomic_DNA"/>
</dbReference>
<feature type="domain" description="Phosphate acetyl/butaryl transferase" evidence="8">
    <location>
        <begin position="203"/>
        <end position="519"/>
    </location>
</feature>
<keyword evidence="6 9" id="KW-0012">Acyltransferase</keyword>
<accession>A0A939E3S7</accession>
<dbReference type="InterPro" id="IPR050500">
    <property type="entry name" value="Phos_Acetyltrans/Butyryltrans"/>
</dbReference>
<dbReference type="EC" id="2.3.1.8" evidence="3"/>
<dbReference type="PANTHER" id="PTHR43356:SF3">
    <property type="entry name" value="PHOSPHATE ACETYLTRANSFERASE"/>
    <property type="match status" value="1"/>
</dbReference>
<dbReference type="GO" id="GO:0008959">
    <property type="term" value="F:phosphate acetyltransferase activity"/>
    <property type="evidence" value="ECO:0007669"/>
    <property type="project" value="UniProtKB-EC"/>
</dbReference>
<dbReference type="InterPro" id="IPR042113">
    <property type="entry name" value="P_AcTrfase_dom1"/>
</dbReference>
<evidence type="ECO:0000313" key="10">
    <source>
        <dbReference type="Proteomes" id="UP000664332"/>
    </source>
</evidence>
<dbReference type="SUPFAM" id="SSF53659">
    <property type="entry name" value="Isocitrate/Isopropylmalate dehydrogenase-like"/>
    <property type="match status" value="1"/>
</dbReference>
<evidence type="ECO:0000256" key="3">
    <source>
        <dbReference type="ARBA" id="ARBA00012707"/>
    </source>
</evidence>
<dbReference type="InterPro" id="IPR002505">
    <property type="entry name" value="PTA_PTB"/>
</dbReference>
<dbReference type="NCBIfam" id="NF004167">
    <property type="entry name" value="PRK05632.1"/>
    <property type="match status" value="1"/>
</dbReference>
<evidence type="ECO:0000259" key="8">
    <source>
        <dbReference type="Pfam" id="PF01515"/>
    </source>
</evidence>
<name>A0A939E3S7_9CORY</name>
<sequence>MACFTPARGLCPRPRVLPAVAGGPAAAFPAGKLFTGPGCVPPRSCAPRGTHTSRIHSFLPRGLIFVTDKASKSVLISTVGQAPGAVDYTDIATALGLACKPVVTGEPELAAVVGSEPLADGPALLIGTGNTEFDAKAAATLGVALLLVSDHAGLHVDMAAVQATAYGAVVAGQLVGDEIDARHLKEAVDHCSGVAPVMGPEAFEHWLIGKAREKKTRIVLPEGDDDRILEAADILLKKDVCDLIILGDPETMTARAAQLGLDITKATLDDPAKSAHADDFAETFAELRKNKGVTLEQARDTMQDISYFATMMIYKGLADGMVSGAAHTTAHTIKPSFQIIKTKPGVSTVSSIFLMVLPGKLWAFGDCAVNPNPTAEQLGEIAAVSAETAAQFGIDPKVALLSYSTGTSGHGPDVDRAAQAVDRAREINPDLVVDGPLQFDAAVDEGVAAKKMPESDVAGHATVLIFPDLEAGNITYKAVQRTSGALAVGPILQGLKKPVNDLSRGATVPDIVNTVAITAIQAQGE</sequence>
<dbReference type="AlphaFoldDB" id="A0A939E3S7"/>
<protein>
    <recommendedName>
        <fullName evidence="4">Phosphate acetyltransferase</fullName>
        <ecNumber evidence="3">2.3.1.8</ecNumber>
    </recommendedName>
    <alternativeName>
        <fullName evidence="7">Phosphotransacetylase</fullName>
    </alternativeName>
</protein>
<evidence type="ECO:0000256" key="1">
    <source>
        <dbReference type="ARBA" id="ARBA00000705"/>
    </source>
</evidence>
<keyword evidence="10" id="KW-1185">Reference proteome</keyword>
<evidence type="ECO:0000256" key="6">
    <source>
        <dbReference type="ARBA" id="ARBA00023315"/>
    </source>
</evidence>
<evidence type="ECO:0000256" key="2">
    <source>
        <dbReference type="ARBA" id="ARBA00004989"/>
    </source>
</evidence>
<comment type="catalytic activity">
    <reaction evidence="1">
        <text>acetyl-CoA + phosphate = acetyl phosphate + CoA</text>
        <dbReference type="Rhea" id="RHEA:19521"/>
        <dbReference type="ChEBI" id="CHEBI:22191"/>
        <dbReference type="ChEBI" id="CHEBI:43474"/>
        <dbReference type="ChEBI" id="CHEBI:57287"/>
        <dbReference type="ChEBI" id="CHEBI:57288"/>
        <dbReference type="EC" id="2.3.1.8"/>
    </reaction>
</comment>
<dbReference type="NCBIfam" id="TIGR00651">
    <property type="entry name" value="pta"/>
    <property type="match status" value="1"/>
</dbReference>
<proteinExistence type="predicted"/>
<organism evidence="9 10">
    <name type="scientific">Corynebacterium mendelii</name>
    <dbReference type="NCBI Taxonomy" id="2765362"/>
    <lineage>
        <taxon>Bacteria</taxon>
        <taxon>Bacillati</taxon>
        <taxon>Actinomycetota</taxon>
        <taxon>Actinomycetes</taxon>
        <taxon>Mycobacteriales</taxon>
        <taxon>Corynebacteriaceae</taxon>
        <taxon>Corynebacterium</taxon>
    </lineage>
</organism>
<dbReference type="Pfam" id="PF01515">
    <property type="entry name" value="PTA_PTB"/>
    <property type="match status" value="1"/>
</dbReference>
<dbReference type="PANTHER" id="PTHR43356">
    <property type="entry name" value="PHOSPHATE ACETYLTRANSFERASE"/>
    <property type="match status" value="1"/>
</dbReference>
<comment type="pathway">
    <text evidence="2">Metabolic intermediate biosynthesis; acetyl-CoA biosynthesis; acetyl-CoA from acetate: step 2/2.</text>
</comment>
<dbReference type="InterPro" id="IPR042112">
    <property type="entry name" value="P_AcTrfase_dom2"/>
</dbReference>